<sequence>MALIRLLLVAPHGEAALRLLMPRFALRTGLIRRADVGGATLLKDSPRGRNRGGGGHHYCGTGGGGCGGSGS</sequence>
<gene>
    <name evidence="2" type="ORF">GCM10010104_11440</name>
</gene>
<accession>A0ABN3D7E9</accession>
<organism evidence="2 3">
    <name type="scientific">Streptomyces indiaensis</name>
    <dbReference type="NCBI Taxonomy" id="284033"/>
    <lineage>
        <taxon>Bacteria</taxon>
        <taxon>Bacillati</taxon>
        <taxon>Actinomycetota</taxon>
        <taxon>Actinomycetes</taxon>
        <taxon>Kitasatosporales</taxon>
        <taxon>Streptomycetaceae</taxon>
        <taxon>Streptomyces</taxon>
    </lineage>
</organism>
<dbReference type="Proteomes" id="UP001501474">
    <property type="component" value="Unassembled WGS sequence"/>
</dbReference>
<reference evidence="2 3" key="1">
    <citation type="journal article" date="2019" name="Int. J. Syst. Evol. Microbiol.">
        <title>The Global Catalogue of Microorganisms (GCM) 10K type strain sequencing project: providing services to taxonomists for standard genome sequencing and annotation.</title>
        <authorList>
            <consortium name="The Broad Institute Genomics Platform"/>
            <consortium name="The Broad Institute Genome Sequencing Center for Infectious Disease"/>
            <person name="Wu L."/>
            <person name="Ma J."/>
        </authorList>
    </citation>
    <scope>NUCLEOTIDE SEQUENCE [LARGE SCALE GENOMIC DNA]</scope>
    <source>
        <strain evidence="2 3">JCM 3053</strain>
    </source>
</reference>
<protein>
    <submittedName>
        <fullName evidence="2">Uncharacterized protein</fullName>
    </submittedName>
</protein>
<evidence type="ECO:0000256" key="1">
    <source>
        <dbReference type="SAM" id="MobiDB-lite"/>
    </source>
</evidence>
<proteinExistence type="predicted"/>
<dbReference type="EMBL" id="BAAART010000025">
    <property type="protein sequence ID" value="GAA2222499.1"/>
    <property type="molecule type" value="Genomic_DNA"/>
</dbReference>
<evidence type="ECO:0000313" key="2">
    <source>
        <dbReference type="EMBL" id="GAA2222499.1"/>
    </source>
</evidence>
<feature type="region of interest" description="Disordered" evidence="1">
    <location>
        <begin position="41"/>
        <end position="71"/>
    </location>
</feature>
<evidence type="ECO:0000313" key="3">
    <source>
        <dbReference type="Proteomes" id="UP001501474"/>
    </source>
</evidence>
<name>A0ABN3D7E9_9ACTN</name>
<comment type="caution">
    <text evidence="2">The sequence shown here is derived from an EMBL/GenBank/DDBJ whole genome shotgun (WGS) entry which is preliminary data.</text>
</comment>
<feature type="compositionally biased region" description="Gly residues" evidence="1">
    <location>
        <begin position="51"/>
        <end position="71"/>
    </location>
</feature>
<keyword evidence="3" id="KW-1185">Reference proteome</keyword>
<dbReference type="RefSeq" id="WP_234845716.1">
    <property type="nucleotide sequence ID" value="NZ_BAAART010000025.1"/>
</dbReference>